<keyword evidence="2" id="KW-1185">Reference proteome</keyword>
<organism evidence="1 2">
    <name type="scientific">Hibiscus sabdariffa</name>
    <name type="common">roselle</name>
    <dbReference type="NCBI Taxonomy" id="183260"/>
    <lineage>
        <taxon>Eukaryota</taxon>
        <taxon>Viridiplantae</taxon>
        <taxon>Streptophyta</taxon>
        <taxon>Embryophyta</taxon>
        <taxon>Tracheophyta</taxon>
        <taxon>Spermatophyta</taxon>
        <taxon>Magnoliopsida</taxon>
        <taxon>eudicotyledons</taxon>
        <taxon>Gunneridae</taxon>
        <taxon>Pentapetalae</taxon>
        <taxon>rosids</taxon>
        <taxon>malvids</taxon>
        <taxon>Malvales</taxon>
        <taxon>Malvaceae</taxon>
        <taxon>Malvoideae</taxon>
        <taxon>Hibiscus</taxon>
    </lineage>
</organism>
<name>A0ABR2D9P5_9ROSI</name>
<comment type="caution">
    <text evidence="1">The sequence shown here is derived from an EMBL/GenBank/DDBJ whole genome shotgun (WGS) entry which is preliminary data.</text>
</comment>
<protein>
    <submittedName>
        <fullName evidence="1">Uncharacterized protein</fullName>
    </submittedName>
</protein>
<reference evidence="1 2" key="1">
    <citation type="journal article" date="2024" name="G3 (Bethesda)">
        <title>Genome assembly of Hibiscus sabdariffa L. provides insights into metabolisms of medicinal natural products.</title>
        <authorList>
            <person name="Kim T."/>
        </authorList>
    </citation>
    <scope>NUCLEOTIDE SEQUENCE [LARGE SCALE GENOMIC DNA]</scope>
    <source>
        <strain evidence="1">TK-2024</strain>
        <tissue evidence="1">Old leaves</tissue>
    </source>
</reference>
<dbReference type="Proteomes" id="UP001472677">
    <property type="component" value="Unassembled WGS sequence"/>
</dbReference>
<accession>A0ABR2D9P5</accession>
<sequence length="175" mass="18254">MPESLGRSLGRIQFHEEGDSSNSQSDFSTLGDDLVFGSVSFTIDFSAGDPQGAPSAPAAFVDAAPLHAIPDPMSVSSPLATANADASLEEGDDVVVPKEAVVSTGGLNDVFDVDVSGRVHVAESVLVGDEHNVFVSSMSHAVAAPVKVALAFDAIEEWLAKMMILMHQCKMNLPS</sequence>
<gene>
    <name evidence="1" type="ORF">V6N12_076404</name>
</gene>
<evidence type="ECO:0000313" key="2">
    <source>
        <dbReference type="Proteomes" id="UP001472677"/>
    </source>
</evidence>
<evidence type="ECO:0000313" key="1">
    <source>
        <dbReference type="EMBL" id="KAK8533124.1"/>
    </source>
</evidence>
<dbReference type="EMBL" id="JBBPBM010000033">
    <property type="protein sequence ID" value="KAK8533124.1"/>
    <property type="molecule type" value="Genomic_DNA"/>
</dbReference>
<proteinExistence type="predicted"/>